<accession>A0A6M6JJQ8</accession>
<dbReference type="InterPro" id="IPR002925">
    <property type="entry name" value="Dienelactn_hydro"/>
</dbReference>
<gene>
    <name evidence="3" type="ORF">HOP40_17560</name>
</gene>
<sequence length="267" mass="28195">MTGRPITIEDLTVDGVPCKMARPLGPAGTGVVVLHQAPGYSPQIADWLERLAADGHLVIAPLLLHHRGEQAVDPFERFGGDLAAFAAFLPGDEEVRGDVTAVLGFLRGSGVEPGRTGILGFSYGGRAAFLTATEHRLGAAVTFYGNGIQNDGYPGNDGAPALADRVPRLRTPWLGLYGDRDVLLAEGELDEFEVSLREAPGFTELVRYPTAGHAFDVDTTFGPGAPSTLDPDAATDATERTRAFLRTHLSGDPNGATQGPRPLEGQT</sequence>
<dbReference type="EMBL" id="CP053564">
    <property type="protein sequence ID" value="QJY47393.1"/>
    <property type="molecule type" value="Genomic_DNA"/>
</dbReference>
<organism evidence="3 4">
    <name type="scientific">Pseudonocardia broussonetiae</name>
    <dbReference type="NCBI Taxonomy" id="2736640"/>
    <lineage>
        <taxon>Bacteria</taxon>
        <taxon>Bacillati</taxon>
        <taxon>Actinomycetota</taxon>
        <taxon>Actinomycetes</taxon>
        <taxon>Pseudonocardiales</taxon>
        <taxon>Pseudonocardiaceae</taxon>
        <taxon>Pseudonocardia</taxon>
    </lineage>
</organism>
<evidence type="ECO:0000313" key="4">
    <source>
        <dbReference type="Proteomes" id="UP000505377"/>
    </source>
</evidence>
<evidence type="ECO:0000256" key="1">
    <source>
        <dbReference type="SAM" id="MobiDB-lite"/>
    </source>
</evidence>
<reference evidence="3 4" key="1">
    <citation type="submission" date="2020-05" db="EMBL/GenBank/DDBJ databases">
        <authorList>
            <person name="Mo P."/>
        </authorList>
    </citation>
    <scope>NUCLEOTIDE SEQUENCE [LARGE SCALE GENOMIC DNA]</scope>
    <source>
        <strain evidence="3 4">Gen01</strain>
    </source>
</reference>
<dbReference type="SUPFAM" id="SSF53474">
    <property type="entry name" value="alpha/beta-Hydrolases"/>
    <property type="match status" value="1"/>
</dbReference>
<dbReference type="InterPro" id="IPR029058">
    <property type="entry name" value="AB_hydrolase_fold"/>
</dbReference>
<dbReference type="GO" id="GO:0016787">
    <property type="term" value="F:hydrolase activity"/>
    <property type="evidence" value="ECO:0007669"/>
    <property type="project" value="InterPro"/>
</dbReference>
<dbReference type="KEGG" id="pbro:HOP40_17560"/>
<name>A0A6M6JJQ8_9PSEU</name>
<feature type="domain" description="Dienelactone hydrolase" evidence="2">
    <location>
        <begin position="20"/>
        <end position="248"/>
    </location>
</feature>
<dbReference type="Gene3D" id="3.40.50.1820">
    <property type="entry name" value="alpha/beta hydrolase"/>
    <property type="match status" value="1"/>
</dbReference>
<protein>
    <recommendedName>
        <fullName evidence="2">Dienelactone hydrolase domain-containing protein</fullName>
    </recommendedName>
</protein>
<dbReference type="Proteomes" id="UP000505377">
    <property type="component" value="Chromosome"/>
</dbReference>
<evidence type="ECO:0000313" key="3">
    <source>
        <dbReference type="EMBL" id="QJY47393.1"/>
    </source>
</evidence>
<keyword evidence="4" id="KW-1185">Reference proteome</keyword>
<feature type="region of interest" description="Disordered" evidence="1">
    <location>
        <begin position="248"/>
        <end position="267"/>
    </location>
</feature>
<dbReference type="PANTHER" id="PTHR46623">
    <property type="entry name" value="CARBOXYMETHYLENEBUTENOLIDASE-RELATED"/>
    <property type="match status" value="1"/>
</dbReference>
<dbReference type="AlphaFoldDB" id="A0A6M6JJQ8"/>
<evidence type="ECO:0000259" key="2">
    <source>
        <dbReference type="Pfam" id="PF01738"/>
    </source>
</evidence>
<proteinExistence type="predicted"/>
<dbReference type="InterPro" id="IPR051049">
    <property type="entry name" value="Dienelactone_hydrolase-like"/>
</dbReference>
<dbReference type="PANTHER" id="PTHR46623:SF6">
    <property type="entry name" value="ALPHA_BETA-HYDROLASES SUPERFAMILY PROTEIN"/>
    <property type="match status" value="1"/>
</dbReference>
<dbReference type="Pfam" id="PF01738">
    <property type="entry name" value="DLH"/>
    <property type="match status" value="1"/>
</dbReference>
<dbReference type="RefSeq" id="WP_172159950.1">
    <property type="nucleotide sequence ID" value="NZ_CP053564.1"/>
</dbReference>